<evidence type="ECO:0000313" key="1">
    <source>
        <dbReference type="EMBL" id="MCI2285671.1"/>
    </source>
</evidence>
<sequence length="141" mass="15484">MSIKNIRKVTDYVLSFVQNIPYATLESRVTSSGTGFNSPAKLLWENQGDCDSKVTLTATILRALMPRIPMVMIFIDQHAFIGIATPATTGEMTIEYQGVNYLLGEPTGPGLYKLGKLAPESELAINQGRYVVEPFLADEVL</sequence>
<dbReference type="EMBL" id="JAKKSL010000006">
    <property type="protein sequence ID" value="MCI2285671.1"/>
    <property type="molecule type" value="Genomic_DNA"/>
</dbReference>
<proteinExistence type="predicted"/>
<evidence type="ECO:0000313" key="2">
    <source>
        <dbReference type="Proteomes" id="UP001139646"/>
    </source>
</evidence>
<evidence type="ECO:0008006" key="3">
    <source>
        <dbReference type="Google" id="ProtNLM"/>
    </source>
</evidence>
<keyword evidence="2" id="KW-1185">Reference proteome</keyword>
<organism evidence="1 2">
    <name type="scientific">Colwellia maritima</name>
    <dbReference type="NCBI Taxonomy" id="2912588"/>
    <lineage>
        <taxon>Bacteria</taxon>
        <taxon>Pseudomonadati</taxon>
        <taxon>Pseudomonadota</taxon>
        <taxon>Gammaproteobacteria</taxon>
        <taxon>Alteromonadales</taxon>
        <taxon>Colwelliaceae</taxon>
        <taxon>Colwellia</taxon>
    </lineage>
</organism>
<name>A0ABS9X852_9GAMM</name>
<dbReference type="RefSeq" id="WP_242288553.1">
    <property type="nucleotide sequence ID" value="NZ_JAKKSL010000006.1"/>
</dbReference>
<dbReference type="Proteomes" id="UP001139646">
    <property type="component" value="Unassembled WGS sequence"/>
</dbReference>
<comment type="caution">
    <text evidence="1">The sequence shown here is derived from an EMBL/GenBank/DDBJ whole genome shotgun (WGS) entry which is preliminary data.</text>
</comment>
<reference evidence="1" key="1">
    <citation type="submission" date="2022-01" db="EMBL/GenBank/DDBJ databases">
        <title>Colwellia maritima, isolated from seawater.</title>
        <authorList>
            <person name="Kristyanto S."/>
            <person name="Jung J."/>
            <person name="Jeon C.O."/>
        </authorList>
    </citation>
    <scope>NUCLEOTIDE SEQUENCE</scope>
    <source>
        <strain evidence="1">MSW7</strain>
    </source>
</reference>
<gene>
    <name evidence="1" type="ORF">L3081_22700</name>
</gene>
<protein>
    <recommendedName>
        <fullName evidence="3">Transglutaminase-like domain-containing protein</fullName>
    </recommendedName>
</protein>
<accession>A0ABS9X852</accession>